<name>A0ABS1L8H8_9ACTN</name>
<evidence type="ECO:0008006" key="4">
    <source>
        <dbReference type="Google" id="ProtNLM"/>
    </source>
</evidence>
<dbReference type="EMBL" id="JAERSG010000001">
    <property type="protein sequence ID" value="MBL0746841.1"/>
    <property type="molecule type" value="Genomic_DNA"/>
</dbReference>
<evidence type="ECO:0000256" key="1">
    <source>
        <dbReference type="SAM" id="MobiDB-lite"/>
    </source>
</evidence>
<dbReference type="RefSeq" id="WP_201933782.1">
    <property type="nucleotide sequence ID" value="NZ_JAERSG010000001.1"/>
</dbReference>
<protein>
    <recommendedName>
        <fullName evidence="4">SMI1/KNR4 family protein</fullName>
    </recommendedName>
</protein>
<reference evidence="2 3" key="1">
    <citation type="submission" date="2021-01" db="EMBL/GenBank/DDBJ databases">
        <title>Genome seq and assembly of Nocardiodes sp. G10.</title>
        <authorList>
            <person name="Chhetri G."/>
        </authorList>
    </citation>
    <scope>NUCLEOTIDE SEQUENCE [LARGE SCALE GENOMIC DNA]</scope>
    <source>
        <strain evidence="2 3">G10</strain>
    </source>
</reference>
<accession>A0ABS1L8H8</accession>
<comment type="caution">
    <text evidence="2">The sequence shown here is derived from an EMBL/GenBank/DDBJ whole genome shotgun (WGS) entry which is preliminary data.</text>
</comment>
<feature type="compositionally biased region" description="Polar residues" evidence="1">
    <location>
        <begin position="132"/>
        <end position="147"/>
    </location>
</feature>
<feature type="region of interest" description="Disordered" evidence="1">
    <location>
        <begin position="127"/>
        <end position="147"/>
    </location>
</feature>
<gene>
    <name evidence="2" type="ORF">JI751_04395</name>
</gene>
<proteinExistence type="predicted"/>
<sequence>MDRAAFQQRYWGLPAELMPMSEFLGEQHAREVIAMHTSVAARLGGVDPYWSDTWWPLLTASPKDVVAVDRGTGEVWFSYSEAEIKEVIAPSLEAYWSGCARWVQNFTFDTSEGLWNPVERYRGCEGPWSPNDLGTGTSSTQFPMLGT</sequence>
<organism evidence="2 3">
    <name type="scientific">Nocardioides baculatus</name>
    <dbReference type="NCBI Taxonomy" id="2801337"/>
    <lineage>
        <taxon>Bacteria</taxon>
        <taxon>Bacillati</taxon>
        <taxon>Actinomycetota</taxon>
        <taxon>Actinomycetes</taxon>
        <taxon>Propionibacteriales</taxon>
        <taxon>Nocardioidaceae</taxon>
        <taxon>Nocardioides</taxon>
    </lineage>
</organism>
<evidence type="ECO:0000313" key="2">
    <source>
        <dbReference type="EMBL" id="MBL0746841.1"/>
    </source>
</evidence>
<dbReference type="Proteomes" id="UP000636918">
    <property type="component" value="Unassembled WGS sequence"/>
</dbReference>
<keyword evidence="3" id="KW-1185">Reference proteome</keyword>
<evidence type="ECO:0000313" key="3">
    <source>
        <dbReference type="Proteomes" id="UP000636918"/>
    </source>
</evidence>